<dbReference type="SMART" id="SM00631">
    <property type="entry name" value="Zn_pept"/>
    <property type="match status" value="1"/>
</dbReference>
<dbReference type="Proteomes" id="UP001221366">
    <property type="component" value="Unassembled WGS sequence"/>
</dbReference>
<organism evidence="2 3">
    <name type="scientific">Flagellimonas yonaguniensis</name>
    <dbReference type="NCBI Taxonomy" id="3031325"/>
    <lineage>
        <taxon>Bacteria</taxon>
        <taxon>Pseudomonadati</taxon>
        <taxon>Bacteroidota</taxon>
        <taxon>Flavobacteriia</taxon>
        <taxon>Flavobacteriales</taxon>
        <taxon>Flavobacteriaceae</taxon>
        <taxon>Flagellimonas</taxon>
    </lineage>
</organism>
<name>A0ABT5Y116_9FLAO</name>
<accession>A0ABT5Y116</accession>
<sequence length="858" mass="98729">MKKTNYHSAIIMAFLLFQNFFVFSQNTFFEKYQPFKSNIPSPEEFLGYPIGDSHTRHDQVVAYLTKLAELSDRATMTEYGKTNENRKLFILTITSPENHRNLSEIKKKHLQVVDHNTDITNYNDLPIFINLAYNVHGNEPSGTEAALLTAYTLIASNNPEVVDYMNNAVIFLDPTINPDGRDRHTNWVNTFKGNPLVADKFDIEHNEGWPQGRTNHYWFDLNRDLLLAVQPESNARLEWFHEWYPNVVTDFHEMGTNSTFFFEPKPPSASLEPVTPDENYSVLTKTFAKQFVADLDSIGSLYFTKEKYDATYPGYGSTYGDLQGSLAILFEQASSRGHLQETPTGNLSFPFTIKNQYVTSMATIKAALNNKELLYDYQNRFFRTSIDKARKSSIKGYVFGDHHDKNRTKAFLDLLLKHKVRVFTTGNDVETEKGVFKKETSYIVPSEQPQYLMVQTLFETHKKYRDSVFYDASSWSLVNFYNMKYSPLSKLPKLEQRITKENNRIKLSPLKQSSYGYLIPWDDYYSPAALYQLQKKGVVVKTAQKPFSIMIDGEKKSFSRGTLLIPQNIQELEPNVLFETITQICTQTQVQAYQVETGYSTSGIDLGSSNFVTLKKPKAMMLVKGGVSVYEAGEVWHLLEQRMQMPISKVPEDIFYRTDLSKYNTIVLVSGRYNNLNEQNHNKLKSWVAQGNTLITLRTASSWAIRTKLVNENFVSIDQPKDEKTIERLNYGEAREHLGKEYIGGAIFEVDLDITHPLGYGYHNRSLPVYKNNRIWIAPSKNRFSTVAQYTQNPHIDGYIQEHYIEDYMKKSASLLVDRIEKGRVIMFADNPNFRGAWYGTNKLFLNAIFFGSIINVP</sequence>
<protein>
    <submittedName>
        <fullName evidence="2">M14 family zinc carboxypeptidase</fullName>
    </submittedName>
</protein>
<comment type="caution">
    <text evidence="2">The sequence shown here is derived from an EMBL/GenBank/DDBJ whole genome shotgun (WGS) entry which is preliminary data.</text>
</comment>
<evidence type="ECO:0000259" key="1">
    <source>
        <dbReference type="SMART" id="SM00631"/>
    </source>
</evidence>
<dbReference type="InterPro" id="IPR029062">
    <property type="entry name" value="Class_I_gatase-like"/>
</dbReference>
<dbReference type="Pfam" id="PF00246">
    <property type="entry name" value="Peptidase_M14"/>
    <property type="match status" value="1"/>
</dbReference>
<keyword evidence="2" id="KW-0121">Carboxypeptidase</keyword>
<evidence type="ECO:0000313" key="2">
    <source>
        <dbReference type="EMBL" id="MDF0717142.1"/>
    </source>
</evidence>
<dbReference type="SUPFAM" id="SSF52317">
    <property type="entry name" value="Class I glutamine amidotransferase-like"/>
    <property type="match status" value="1"/>
</dbReference>
<dbReference type="GO" id="GO:0004180">
    <property type="term" value="F:carboxypeptidase activity"/>
    <property type="evidence" value="ECO:0007669"/>
    <property type="project" value="UniProtKB-KW"/>
</dbReference>
<gene>
    <name evidence="2" type="ORF">PY092_13345</name>
</gene>
<dbReference type="Gene3D" id="3.40.630.10">
    <property type="entry name" value="Zn peptidases"/>
    <property type="match status" value="1"/>
</dbReference>
<dbReference type="InterPro" id="IPR000834">
    <property type="entry name" value="Peptidase_M14"/>
</dbReference>
<feature type="domain" description="Peptidase M14" evidence="1">
    <location>
        <begin position="54"/>
        <end position="331"/>
    </location>
</feature>
<keyword evidence="2" id="KW-0645">Protease</keyword>
<dbReference type="SUPFAM" id="SSF53187">
    <property type="entry name" value="Zn-dependent exopeptidases"/>
    <property type="match status" value="1"/>
</dbReference>
<proteinExistence type="predicted"/>
<evidence type="ECO:0000313" key="3">
    <source>
        <dbReference type="Proteomes" id="UP001221366"/>
    </source>
</evidence>
<keyword evidence="2" id="KW-0378">Hydrolase</keyword>
<reference evidence="2 3" key="1">
    <citation type="submission" date="2023-03" db="EMBL/GenBank/DDBJ databases">
        <title>Muricauda XX sp. nov. and Muricauda XXX sp. nov., two novel species isolated from Okinawa Trough.</title>
        <authorList>
            <person name="Cao W."/>
            <person name="Deng X."/>
        </authorList>
    </citation>
    <scope>NUCLEOTIDE SEQUENCE [LARGE SCALE GENOMIC DNA]</scope>
    <source>
        <strain evidence="2 3">334s03</strain>
    </source>
</reference>
<keyword evidence="3" id="KW-1185">Reference proteome</keyword>
<dbReference type="EMBL" id="JARFVB010000008">
    <property type="protein sequence ID" value="MDF0717142.1"/>
    <property type="molecule type" value="Genomic_DNA"/>
</dbReference>